<reference evidence="2" key="1">
    <citation type="submission" date="2020-07" db="EMBL/GenBank/DDBJ databases">
        <title>Huge and variable diversity of episymbiotic CPR bacteria and DPANN archaea in groundwater ecosystems.</title>
        <authorList>
            <person name="He C.Y."/>
            <person name="Keren R."/>
            <person name="Whittaker M."/>
            <person name="Farag I.F."/>
            <person name="Doudna J."/>
            <person name="Cate J.H.D."/>
            <person name="Banfield J.F."/>
        </authorList>
    </citation>
    <scope>NUCLEOTIDE SEQUENCE</scope>
    <source>
        <strain evidence="2">NC_groundwater_972_Pr1_S-0.2um_49_27</strain>
    </source>
</reference>
<proteinExistence type="predicted"/>
<feature type="transmembrane region" description="Helical" evidence="1">
    <location>
        <begin position="20"/>
        <end position="45"/>
    </location>
</feature>
<evidence type="ECO:0000256" key="1">
    <source>
        <dbReference type="SAM" id="Phobius"/>
    </source>
</evidence>
<dbReference type="Proteomes" id="UP000808388">
    <property type="component" value="Unassembled WGS sequence"/>
</dbReference>
<evidence type="ECO:0000313" key="2">
    <source>
        <dbReference type="EMBL" id="MBI3627129.1"/>
    </source>
</evidence>
<protein>
    <recommendedName>
        <fullName evidence="4">PilN domain-containing protein</fullName>
    </recommendedName>
</protein>
<accession>A0A9D6QRL9</accession>
<name>A0A9D6QRL9_9BACT</name>
<dbReference type="AlphaFoldDB" id="A0A9D6QRL9"/>
<evidence type="ECO:0008006" key="4">
    <source>
        <dbReference type="Google" id="ProtNLM"/>
    </source>
</evidence>
<comment type="caution">
    <text evidence="2">The sequence shown here is derived from an EMBL/GenBank/DDBJ whole genome shotgun (WGS) entry which is preliminary data.</text>
</comment>
<gene>
    <name evidence="2" type="ORF">HY220_00020</name>
</gene>
<dbReference type="EMBL" id="JACQCQ010000001">
    <property type="protein sequence ID" value="MBI3627129.1"/>
    <property type="molecule type" value="Genomic_DNA"/>
</dbReference>
<keyword evidence="1" id="KW-0472">Membrane</keyword>
<organism evidence="2 3">
    <name type="scientific">Candidatus Sungiibacteriota bacterium</name>
    <dbReference type="NCBI Taxonomy" id="2750080"/>
    <lineage>
        <taxon>Bacteria</taxon>
        <taxon>Candidatus Sungiibacteriota</taxon>
    </lineage>
</organism>
<evidence type="ECO:0000313" key="3">
    <source>
        <dbReference type="Proteomes" id="UP000808388"/>
    </source>
</evidence>
<keyword evidence="1" id="KW-0812">Transmembrane</keyword>
<sequence>MSDGFIDKPTRSPIQVEGSLANLLFIISVVALFGVVLATAGLFLYKQYLIKNTADLKDQVAKLENDLRPDLINQLLSLDQKLSSLKGILANHISSSNVFGLLEQNTLPQVHFTAFSYLNDSKKISLKGETTSYATVAQQVRIFEAVPQVASVSFGGLATNDKGVTNFVMDIIFKPSLVQYQTK</sequence>
<keyword evidence="1" id="KW-1133">Transmembrane helix</keyword>